<keyword evidence="2" id="KW-1185">Reference proteome</keyword>
<dbReference type="SUPFAM" id="SSF63446">
    <property type="entry name" value="Type I dockerin domain"/>
    <property type="match status" value="1"/>
</dbReference>
<gene>
    <name evidence="1" type="ORF">Pla111_10060</name>
</gene>
<comment type="caution">
    <text evidence="1">The sequence shown here is derived from an EMBL/GenBank/DDBJ whole genome shotgun (WGS) entry which is preliminary data.</text>
</comment>
<sequence>MNRFSPLALGFLALGLLLIKPAAALDLERFEFNDANGTTLTTAVNAINPTNLWSYAEQATTPGDDLTGDISTVQAGAYRIVTDSDFAPGIESRYLNIANTSSGRIYYSATLSSWNFGTYDNTNAEQFRLTFLDDDTGTSGSSVTAQAQIRRNPDTGSMEIFGDAIGTAGSFNIDQTVIVPNIQSQPFTLVLALDKDSNSYEIFYKSGTQPSQALGMGGVSRVRNANSIRMATNNMGAENFPPFVLTEQVNVDRIVVSDTNPLTDLITLDVNRVTGAMTLRNTSGASVTGITGVSLFSASESIDLTQLSGFSGTLTAGATQQLDISPAAAPGLWVRSPIEDVRAQLSISGGGVRTLDVNFINNGGVKWATGDLDFDGTIDADDYSILVANAETDLSSLSQAFAYQRGDLNGSGTNDVVDFSLFKAAYEDANGTGSFALLLTAVPEPASGALLAIVLLSTVSTRRRHGTCSMSPAKLNNRPADSFKLGRLGVLSVVAFLLMLVAPQAEAVFFEDFLFNDTAGTPLSALVNSANPGNTWDVDADTTDVVTNGLGQLNASLKANVEFGTNYIDINPGITTGLVYGVMELTWNFQSALDVNENEEIRLSFINADPRSTAVTAEFRITRTDTNVLELNGIAIGTGASNISASVLNGGSLVQTDKFIAVLAADLDNDTYEVLYSNNAGSSFATIGSGVLDPSRGIEAVRLTLNNDLSGDNVLLDRLYLADQLPIIVEPDLLTLRVHPKSGYAAIINDTTTVFDIDYYRVGSGDGSLLPGRWNSLQTRGVDAVDGPDAGSTAGDGIGERWTEAGGSDEDVLSESFLLSSSIVSAGEAIPLGGVVDLTGDEQLITFDYRDAAGGAVFAGNVEVSAGIAGDYNLDGTVDVADYTVWRDNASGLFTAADYTIWVNNFGSTGLASSAVSIPEPLSVLLAACACLSAVRLQRCQD</sequence>
<dbReference type="AlphaFoldDB" id="A0A5C5WCJ4"/>
<name>A0A5C5WCJ4_9BACT</name>
<dbReference type="InterPro" id="IPR036439">
    <property type="entry name" value="Dockerin_dom_sf"/>
</dbReference>
<dbReference type="NCBIfam" id="TIGR02595">
    <property type="entry name" value="PEP_CTERM"/>
    <property type="match status" value="1"/>
</dbReference>
<dbReference type="EMBL" id="SJPH01000002">
    <property type="protein sequence ID" value="TWT47392.1"/>
    <property type="molecule type" value="Genomic_DNA"/>
</dbReference>
<dbReference type="Proteomes" id="UP000318995">
    <property type="component" value="Unassembled WGS sequence"/>
</dbReference>
<evidence type="ECO:0000313" key="2">
    <source>
        <dbReference type="Proteomes" id="UP000318995"/>
    </source>
</evidence>
<protein>
    <submittedName>
        <fullName evidence="1">Uncharacterized protein</fullName>
    </submittedName>
</protein>
<dbReference type="OrthoDB" id="227994at2"/>
<accession>A0A5C5WCJ4</accession>
<reference evidence="1 2" key="1">
    <citation type="submission" date="2019-02" db="EMBL/GenBank/DDBJ databases">
        <title>Deep-cultivation of Planctomycetes and their phenomic and genomic characterization uncovers novel biology.</title>
        <authorList>
            <person name="Wiegand S."/>
            <person name="Jogler M."/>
            <person name="Boedeker C."/>
            <person name="Pinto D."/>
            <person name="Vollmers J."/>
            <person name="Rivas-Marin E."/>
            <person name="Kohn T."/>
            <person name="Peeters S.H."/>
            <person name="Heuer A."/>
            <person name="Rast P."/>
            <person name="Oberbeckmann S."/>
            <person name="Bunk B."/>
            <person name="Jeske O."/>
            <person name="Meyerdierks A."/>
            <person name="Storesund J.E."/>
            <person name="Kallscheuer N."/>
            <person name="Luecker S."/>
            <person name="Lage O.M."/>
            <person name="Pohl T."/>
            <person name="Merkel B.J."/>
            <person name="Hornburger P."/>
            <person name="Mueller R.-W."/>
            <person name="Bruemmer F."/>
            <person name="Labrenz M."/>
            <person name="Spormann A.M."/>
            <person name="Op Den Camp H."/>
            <person name="Overmann J."/>
            <person name="Amann R."/>
            <person name="Jetten M.S.M."/>
            <person name="Mascher T."/>
            <person name="Medema M.H."/>
            <person name="Devos D.P."/>
            <person name="Kaster A.-K."/>
            <person name="Ovreas L."/>
            <person name="Rohde M."/>
            <person name="Galperin M.Y."/>
            <person name="Jogler C."/>
        </authorList>
    </citation>
    <scope>NUCLEOTIDE SEQUENCE [LARGE SCALE GENOMIC DNA]</scope>
    <source>
        <strain evidence="1 2">Pla111</strain>
    </source>
</reference>
<dbReference type="Gene3D" id="1.10.1330.10">
    <property type="entry name" value="Dockerin domain"/>
    <property type="match status" value="1"/>
</dbReference>
<dbReference type="InterPro" id="IPR013424">
    <property type="entry name" value="Ice-binding_C"/>
</dbReference>
<proteinExistence type="predicted"/>
<dbReference type="GO" id="GO:0000272">
    <property type="term" value="P:polysaccharide catabolic process"/>
    <property type="evidence" value="ECO:0007669"/>
    <property type="project" value="InterPro"/>
</dbReference>
<dbReference type="RefSeq" id="WP_146571972.1">
    <property type="nucleotide sequence ID" value="NZ_SJPH01000002.1"/>
</dbReference>
<evidence type="ECO:0000313" key="1">
    <source>
        <dbReference type="EMBL" id="TWT47392.1"/>
    </source>
</evidence>
<organism evidence="1 2">
    <name type="scientific">Botrimarina hoheduenensis</name>
    <dbReference type="NCBI Taxonomy" id="2528000"/>
    <lineage>
        <taxon>Bacteria</taxon>
        <taxon>Pseudomonadati</taxon>
        <taxon>Planctomycetota</taxon>
        <taxon>Planctomycetia</taxon>
        <taxon>Pirellulales</taxon>
        <taxon>Lacipirellulaceae</taxon>
        <taxon>Botrimarina</taxon>
    </lineage>
</organism>